<protein>
    <recommendedName>
        <fullName evidence="4">VCBS repeat-containing protein</fullName>
    </recommendedName>
</protein>
<dbReference type="Gene3D" id="2.130.10.130">
    <property type="entry name" value="Integrin alpha, N-terminal"/>
    <property type="match status" value="1"/>
</dbReference>
<keyword evidence="1" id="KW-0732">Signal</keyword>
<dbReference type="Pfam" id="PF13517">
    <property type="entry name" value="FG-GAP_3"/>
    <property type="match status" value="1"/>
</dbReference>
<sequence>DFNGDGHIDIVIGNGVGVTNQLQINTGNGTFQIPIDLPGGNRETRSIVAVDVNGDGYIDLIIGNNNYANQLVLNNGGNDTNPFQDAVGLKVGAVLGMVVGVDDGDDVGGHASPNRIEVSEDPKSPPSAMITSS</sequence>
<dbReference type="SUPFAM" id="SSF69318">
    <property type="entry name" value="Integrin alpha N-terminal domain"/>
    <property type="match status" value="1"/>
</dbReference>
<accession>X1CA58</accession>
<feature type="non-terminal residue" evidence="3">
    <location>
        <position position="1"/>
    </location>
</feature>
<gene>
    <name evidence="3" type="ORF">S01H4_49969</name>
</gene>
<name>X1CA58_9ZZZZ</name>
<comment type="caution">
    <text evidence="3">The sequence shown here is derived from an EMBL/GenBank/DDBJ whole genome shotgun (WGS) entry which is preliminary data.</text>
</comment>
<dbReference type="InterPro" id="IPR013517">
    <property type="entry name" value="FG-GAP"/>
</dbReference>
<dbReference type="EMBL" id="BART01028318">
    <property type="protein sequence ID" value="GAG90132.1"/>
    <property type="molecule type" value="Genomic_DNA"/>
</dbReference>
<evidence type="ECO:0008006" key="4">
    <source>
        <dbReference type="Google" id="ProtNLM"/>
    </source>
</evidence>
<proteinExistence type="predicted"/>
<reference evidence="3" key="1">
    <citation type="journal article" date="2014" name="Front. Microbiol.">
        <title>High frequency of phylogenetically diverse reductive dehalogenase-homologous genes in deep subseafloor sedimentary metagenomes.</title>
        <authorList>
            <person name="Kawai M."/>
            <person name="Futagami T."/>
            <person name="Toyoda A."/>
            <person name="Takaki Y."/>
            <person name="Nishi S."/>
            <person name="Hori S."/>
            <person name="Arai W."/>
            <person name="Tsubouchi T."/>
            <person name="Morono Y."/>
            <person name="Uchiyama I."/>
            <person name="Ito T."/>
            <person name="Fujiyama A."/>
            <person name="Inagaki F."/>
            <person name="Takami H."/>
        </authorList>
    </citation>
    <scope>NUCLEOTIDE SEQUENCE</scope>
    <source>
        <strain evidence="3">Expedition CK06-06</strain>
    </source>
</reference>
<feature type="region of interest" description="Disordered" evidence="2">
    <location>
        <begin position="105"/>
        <end position="133"/>
    </location>
</feature>
<evidence type="ECO:0000313" key="3">
    <source>
        <dbReference type="EMBL" id="GAG90132.1"/>
    </source>
</evidence>
<evidence type="ECO:0000256" key="1">
    <source>
        <dbReference type="ARBA" id="ARBA00022729"/>
    </source>
</evidence>
<dbReference type="InterPro" id="IPR028994">
    <property type="entry name" value="Integrin_alpha_N"/>
</dbReference>
<dbReference type="AlphaFoldDB" id="X1CA58"/>
<evidence type="ECO:0000256" key="2">
    <source>
        <dbReference type="SAM" id="MobiDB-lite"/>
    </source>
</evidence>
<organism evidence="3">
    <name type="scientific">marine sediment metagenome</name>
    <dbReference type="NCBI Taxonomy" id="412755"/>
    <lineage>
        <taxon>unclassified sequences</taxon>
        <taxon>metagenomes</taxon>
        <taxon>ecological metagenomes</taxon>
    </lineage>
</organism>